<name>A0A099YEW3_LIMMU</name>
<protein>
    <recommendedName>
        <fullName evidence="3">Homeodomain phBC6A51-type domain-containing protein</fullName>
    </recommendedName>
</protein>
<comment type="caution">
    <text evidence="1">The sequence shown here is derived from an EMBL/GenBank/DDBJ whole genome shotgun (WGS) entry which is preliminary data.</text>
</comment>
<sequence>MSKKQDGTVNDPFSRLTKAQQTLVMLDFEGGHSNKEIAPKIGLKNETTVSHWRKRSWYEPAFNAYASKAIKGKYKSLALRTLIDLLNAKSEMVQLQSATTILKMAGMLSDNDTPELTRAKVRKANADARVAEARAKSLEDNGQDVATALDAIMNKLTRESDKADSNK</sequence>
<reference evidence="1 2" key="1">
    <citation type="submission" date="2014-09" db="EMBL/GenBank/DDBJ databases">
        <title>Lactobacillus mucosae CRL573 Genome Sequencing.</title>
        <authorList>
            <person name="Bleckwedel J."/>
            <person name="Teran L.C."/>
            <person name="Bonacina J."/>
            <person name="Saavedra L."/>
            <person name="Mozzi F.B."/>
            <person name="Raya R.R."/>
        </authorList>
    </citation>
    <scope>NUCLEOTIDE SEQUENCE [LARGE SCALE GENOMIC DNA]</scope>
    <source>
        <strain evidence="1 2">CRL573</strain>
    </source>
</reference>
<proteinExistence type="predicted"/>
<dbReference type="EMBL" id="JROC01000028">
    <property type="protein sequence ID" value="KGL67110.1"/>
    <property type="molecule type" value="Genomic_DNA"/>
</dbReference>
<dbReference type="AlphaFoldDB" id="A0A099YEW3"/>
<evidence type="ECO:0008006" key="3">
    <source>
        <dbReference type="Google" id="ProtNLM"/>
    </source>
</evidence>
<organism evidence="1 2">
    <name type="scientific">Limosilactobacillus mucosae</name>
    <name type="common">Lactobacillus mucosae</name>
    <dbReference type="NCBI Taxonomy" id="97478"/>
    <lineage>
        <taxon>Bacteria</taxon>
        <taxon>Bacillati</taxon>
        <taxon>Bacillota</taxon>
        <taxon>Bacilli</taxon>
        <taxon>Lactobacillales</taxon>
        <taxon>Lactobacillaceae</taxon>
        <taxon>Limosilactobacillus</taxon>
    </lineage>
</organism>
<evidence type="ECO:0000313" key="2">
    <source>
        <dbReference type="Proteomes" id="UP000030001"/>
    </source>
</evidence>
<accession>A0A099YEW3</accession>
<evidence type="ECO:0000313" key="1">
    <source>
        <dbReference type="EMBL" id="KGL67110.1"/>
    </source>
</evidence>
<gene>
    <name evidence="1" type="ORF">LX03_03975</name>
</gene>
<dbReference type="Proteomes" id="UP000030001">
    <property type="component" value="Unassembled WGS sequence"/>
</dbReference>